<evidence type="ECO:0000256" key="3">
    <source>
        <dbReference type="ARBA" id="ARBA00023295"/>
    </source>
</evidence>
<dbReference type="EMBL" id="JASCZI010090684">
    <property type="protein sequence ID" value="MED6144920.1"/>
    <property type="molecule type" value="Genomic_DNA"/>
</dbReference>
<evidence type="ECO:0000256" key="2">
    <source>
        <dbReference type="ARBA" id="ARBA00022801"/>
    </source>
</evidence>
<dbReference type="InterPro" id="IPR001579">
    <property type="entry name" value="Glyco_hydro_18_chit_AS"/>
</dbReference>
<dbReference type="EC" id="3.2.1.14" evidence="1"/>
<organism evidence="8 9">
    <name type="scientific">Stylosanthes scabra</name>
    <dbReference type="NCBI Taxonomy" id="79078"/>
    <lineage>
        <taxon>Eukaryota</taxon>
        <taxon>Viridiplantae</taxon>
        <taxon>Streptophyta</taxon>
        <taxon>Embryophyta</taxon>
        <taxon>Tracheophyta</taxon>
        <taxon>Spermatophyta</taxon>
        <taxon>Magnoliopsida</taxon>
        <taxon>eudicotyledons</taxon>
        <taxon>Gunneridae</taxon>
        <taxon>Pentapetalae</taxon>
        <taxon>rosids</taxon>
        <taxon>fabids</taxon>
        <taxon>Fabales</taxon>
        <taxon>Fabaceae</taxon>
        <taxon>Papilionoideae</taxon>
        <taxon>50 kb inversion clade</taxon>
        <taxon>dalbergioids sensu lato</taxon>
        <taxon>Dalbergieae</taxon>
        <taxon>Pterocarpus clade</taxon>
        <taxon>Stylosanthes</taxon>
    </lineage>
</organism>
<evidence type="ECO:0000313" key="9">
    <source>
        <dbReference type="Proteomes" id="UP001341840"/>
    </source>
</evidence>
<dbReference type="Gene3D" id="3.20.20.80">
    <property type="entry name" value="Glycosidases"/>
    <property type="match status" value="1"/>
</dbReference>
<dbReference type="PROSITE" id="PS51910">
    <property type="entry name" value="GH18_2"/>
    <property type="match status" value="1"/>
</dbReference>
<evidence type="ECO:0000313" key="8">
    <source>
        <dbReference type="EMBL" id="MED6144920.1"/>
    </source>
</evidence>
<dbReference type="Pfam" id="PF00704">
    <property type="entry name" value="Glyco_hydro_18"/>
    <property type="match status" value="1"/>
</dbReference>
<dbReference type="Proteomes" id="UP001341840">
    <property type="component" value="Unassembled WGS sequence"/>
</dbReference>
<protein>
    <recommendedName>
        <fullName evidence="1">chitinase</fullName>
        <ecNumber evidence="1">3.2.1.14</ecNumber>
    </recommendedName>
</protein>
<comment type="caution">
    <text evidence="8">The sequence shown here is derived from an EMBL/GenBank/DDBJ whole genome shotgun (WGS) entry which is preliminary data.</text>
</comment>
<reference evidence="8 9" key="1">
    <citation type="journal article" date="2023" name="Plants (Basel)">
        <title>Bridging the Gap: Combining Genomics and Transcriptomics Approaches to Understand Stylosanthes scabra, an Orphan Legume from the Brazilian Caatinga.</title>
        <authorList>
            <person name="Ferreira-Neto J.R.C."/>
            <person name="da Silva M.D."/>
            <person name="Binneck E."/>
            <person name="de Melo N.F."/>
            <person name="da Silva R.H."/>
            <person name="de Melo A.L.T.M."/>
            <person name="Pandolfi V."/>
            <person name="Bustamante F.O."/>
            <person name="Brasileiro-Vidal A.C."/>
            <person name="Benko-Iseppon A.M."/>
        </authorList>
    </citation>
    <scope>NUCLEOTIDE SEQUENCE [LARGE SCALE GENOMIC DNA]</scope>
    <source>
        <tissue evidence="8">Leaves</tissue>
    </source>
</reference>
<accession>A0ABU6T978</accession>
<evidence type="ECO:0000256" key="6">
    <source>
        <dbReference type="SAM" id="SignalP"/>
    </source>
</evidence>
<proteinExistence type="inferred from homology"/>
<dbReference type="InterPro" id="IPR001223">
    <property type="entry name" value="Glyco_hydro18_cat"/>
</dbReference>
<dbReference type="InterPro" id="IPR050542">
    <property type="entry name" value="Glycosyl_Hydrlase18_Chitinase"/>
</dbReference>
<evidence type="ECO:0000256" key="1">
    <source>
        <dbReference type="ARBA" id="ARBA00012729"/>
    </source>
</evidence>
<dbReference type="InterPro" id="IPR045321">
    <property type="entry name" value="Cts1-like"/>
</dbReference>
<sequence length="306" mass="34356">MDSMMFALLFFFLLTLSSAHAKGEIAVYWGQSIDEGTLTATCDTGNYQIVILAFLITFGCGQTPAWNFDGHCGSESSCHKLQPEIQHCQLKGVKVFLSLGGHLGRYFLCSPDDADKVADYLYTNFLSGQGGPLGSVKLDGIDFDIEIGSNLYWDDLARQLNARRQNERYFYLSAAPRCSFPDYYLDMAISTWLFDYIFVKFYYPTCQFNSETGDPTLLTHAWNQWTSHVKPNNKVFMGLVDAGHDGALPYGYIPPAELCSRILPIINQTRNYGGVMLDRFEDARSGYSHEIKDCVEVGEVVMASQM</sequence>
<keyword evidence="2 4" id="KW-0378">Hydrolase</keyword>
<dbReference type="PANTHER" id="PTHR45708:SF31">
    <property type="entry name" value="III ACIDIC ENDOCHITINASE, PUTATIVE-RELATED"/>
    <property type="match status" value="1"/>
</dbReference>
<dbReference type="PROSITE" id="PS01095">
    <property type="entry name" value="GH18_1"/>
    <property type="match status" value="1"/>
</dbReference>
<evidence type="ECO:0000256" key="4">
    <source>
        <dbReference type="RuleBase" id="RU000489"/>
    </source>
</evidence>
<keyword evidence="6" id="KW-0732">Signal</keyword>
<keyword evidence="9" id="KW-1185">Reference proteome</keyword>
<comment type="similarity">
    <text evidence="5">Belongs to the glycosyl hydrolase 18 family.</text>
</comment>
<dbReference type="PANTHER" id="PTHR45708">
    <property type="entry name" value="ENDOCHITINASE"/>
    <property type="match status" value="1"/>
</dbReference>
<feature type="signal peptide" evidence="6">
    <location>
        <begin position="1"/>
        <end position="21"/>
    </location>
</feature>
<dbReference type="CDD" id="cd02877">
    <property type="entry name" value="GH18_hevamine_XipI_class_III"/>
    <property type="match status" value="1"/>
</dbReference>
<keyword evidence="3 4" id="KW-0326">Glycosidase</keyword>
<name>A0ABU6T978_9FABA</name>
<dbReference type="SUPFAM" id="SSF51445">
    <property type="entry name" value="(Trans)glycosidases"/>
    <property type="match status" value="1"/>
</dbReference>
<feature type="domain" description="GH18" evidence="7">
    <location>
        <begin position="23"/>
        <end position="298"/>
    </location>
</feature>
<dbReference type="InterPro" id="IPR017853">
    <property type="entry name" value="GH"/>
</dbReference>
<evidence type="ECO:0000256" key="5">
    <source>
        <dbReference type="RuleBase" id="RU004453"/>
    </source>
</evidence>
<gene>
    <name evidence="8" type="ORF">PIB30_020042</name>
</gene>
<feature type="chain" id="PRO_5046905905" description="chitinase" evidence="6">
    <location>
        <begin position="22"/>
        <end position="306"/>
    </location>
</feature>
<evidence type="ECO:0000259" key="7">
    <source>
        <dbReference type="PROSITE" id="PS51910"/>
    </source>
</evidence>